<dbReference type="AlphaFoldDB" id="A0A0F5ZQR1"/>
<evidence type="ECO:0000313" key="1">
    <source>
        <dbReference type="EMBL" id="KKD57320.1"/>
    </source>
</evidence>
<evidence type="ECO:0000313" key="2">
    <source>
        <dbReference type="Proteomes" id="UP000243478"/>
    </source>
</evidence>
<gene>
    <name evidence="1" type="ORF">VM57_08940</name>
</gene>
<comment type="caution">
    <text evidence="1">The sequence shown here is derived from an EMBL/GenBank/DDBJ whole genome shotgun (WGS) entry which is preliminary data.</text>
</comment>
<accession>A0A0F5ZQR1</accession>
<name>A0A0F5ZQR1_STEMA</name>
<organism evidence="1 2">
    <name type="scientific">Stenotrophomonas maltophilia</name>
    <name type="common">Pseudomonas maltophilia</name>
    <name type="synonym">Xanthomonas maltophilia</name>
    <dbReference type="NCBI Taxonomy" id="40324"/>
    <lineage>
        <taxon>Bacteria</taxon>
        <taxon>Pseudomonadati</taxon>
        <taxon>Pseudomonadota</taxon>
        <taxon>Gammaproteobacteria</taxon>
        <taxon>Lysobacterales</taxon>
        <taxon>Lysobacteraceae</taxon>
        <taxon>Stenotrophomonas</taxon>
        <taxon>Stenotrophomonas maltophilia group</taxon>
    </lineage>
</organism>
<dbReference type="Proteomes" id="UP000243478">
    <property type="component" value="Unassembled WGS sequence"/>
</dbReference>
<protein>
    <submittedName>
        <fullName evidence="1">Uncharacterized protein</fullName>
    </submittedName>
</protein>
<dbReference type="EMBL" id="JZRZ01000017">
    <property type="protein sequence ID" value="KKD57320.1"/>
    <property type="molecule type" value="Genomic_DNA"/>
</dbReference>
<sequence>MRCATVHVYAQLALTGLSANLQAECRQFVLQLDGNMDIAWRCLCRQGSAWPGCEALEMRLADAR</sequence>
<reference evidence="1 2" key="1">
    <citation type="submission" date="2015-03" db="EMBL/GenBank/DDBJ databases">
        <title>Draft genome of Stenotrophomonas maltophila isolated from urine specimen.</title>
        <authorList>
            <person name="Murugan N."/>
            <person name="Malathi J."/>
            <person name="Umashankar V."/>
            <person name="Madhavan H."/>
        </authorList>
    </citation>
    <scope>NUCLEOTIDE SEQUENCE [LARGE SCALE GENOMIC DNA]</scope>
    <source>
        <strain evidence="1 2">JMNMN1</strain>
    </source>
</reference>
<dbReference type="PATRIC" id="fig|40324.63.peg.3304"/>
<proteinExistence type="predicted"/>